<name>A0ABR2XKD3_9PEZI</name>
<keyword evidence="3" id="KW-1185">Reference proteome</keyword>
<reference evidence="2 3" key="1">
    <citation type="submission" date="2024-02" db="EMBL/GenBank/DDBJ databases">
        <title>First draft genome assembly of two strains of Seiridium cardinale.</title>
        <authorList>
            <person name="Emiliani G."/>
            <person name="Scali E."/>
        </authorList>
    </citation>
    <scope>NUCLEOTIDE SEQUENCE [LARGE SCALE GENOMIC DNA]</scope>
    <source>
        <strain evidence="2 3">BM-138-000479</strain>
    </source>
</reference>
<comment type="caution">
    <text evidence="2">The sequence shown here is derived from an EMBL/GenBank/DDBJ whole genome shotgun (WGS) entry which is preliminary data.</text>
</comment>
<proteinExistence type="predicted"/>
<sequence>MDFDELWNALLHSQYSKILQKGAFQDNPVKQRFLRRKKADKGHLPARLSFGSKEEYIATLSVEARITQEYEEREQRQSFRCSAIVEQMIFKGKNINVASLTNVPSKNHEAIRPGNKAMVRYKQPVAEHSRRGQWELRIIESPPSSEPRTLLGLLESPRTTDGQHYIASARFPESEQVEFSVDMAPRHSQYVSIFQAQQILAAASSSSVKNSRTRPKKRTQMGHLQTPSQQGLVEG</sequence>
<feature type="compositionally biased region" description="Polar residues" evidence="1">
    <location>
        <begin position="222"/>
        <end position="235"/>
    </location>
</feature>
<evidence type="ECO:0000256" key="1">
    <source>
        <dbReference type="SAM" id="MobiDB-lite"/>
    </source>
</evidence>
<organism evidence="2 3">
    <name type="scientific">Seiridium cardinale</name>
    <dbReference type="NCBI Taxonomy" id="138064"/>
    <lineage>
        <taxon>Eukaryota</taxon>
        <taxon>Fungi</taxon>
        <taxon>Dikarya</taxon>
        <taxon>Ascomycota</taxon>
        <taxon>Pezizomycotina</taxon>
        <taxon>Sordariomycetes</taxon>
        <taxon>Xylariomycetidae</taxon>
        <taxon>Amphisphaeriales</taxon>
        <taxon>Sporocadaceae</taxon>
        <taxon>Seiridium</taxon>
    </lineage>
</organism>
<gene>
    <name evidence="2" type="ORF">SCAR479_09214</name>
</gene>
<feature type="compositionally biased region" description="Basic residues" evidence="1">
    <location>
        <begin position="211"/>
        <end position="220"/>
    </location>
</feature>
<dbReference type="EMBL" id="JARVKM010000044">
    <property type="protein sequence ID" value="KAK9774100.1"/>
    <property type="molecule type" value="Genomic_DNA"/>
</dbReference>
<evidence type="ECO:0000313" key="3">
    <source>
        <dbReference type="Proteomes" id="UP001465668"/>
    </source>
</evidence>
<protein>
    <submittedName>
        <fullName evidence="2">Uncharacterized protein</fullName>
    </submittedName>
</protein>
<feature type="region of interest" description="Disordered" evidence="1">
    <location>
        <begin position="204"/>
        <end position="235"/>
    </location>
</feature>
<evidence type="ECO:0000313" key="2">
    <source>
        <dbReference type="EMBL" id="KAK9774100.1"/>
    </source>
</evidence>
<accession>A0ABR2XKD3</accession>
<dbReference type="Proteomes" id="UP001465668">
    <property type="component" value="Unassembled WGS sequence"/>
</dbReference>